<organism evidence="1 2">
    <name type="scientific">Centaurea solstitialis</name>
    <name type="common">yellow star-thistle</name>
    <dbReference type="NCBI Taxonomy" id="347529"/>
    <lineage>
        <taxon>Eukaryota</taxon>
        <taxon>Viridiplantae</taxon>
        <taxon>Streptophyta</taxon>
        <taxon>Embryophyta</taxon>
        <taxon>Tracheophyta</taxon>
        <taxon>Spermatophyta</taxon>
        <taxon>Magnoliopsida</taxon>
        <taxon>eudicotyledons</taxon>
        <taxon>Gunneridae</taxon>
        <taxon>Pentapetalae</taxon>
        <taxon>asterids</taxon>
        <taxon>campanulids</taxon>
        <taxon>Asterales</taxon>
        <taxon>Asteraceae</taxon>
        <taxon>Carduoideae</taxon>
        <taxon>Cardueae</taxon>
        <taxon>Centaureinae</taxon>
        <taxon>Centaurea</taxon>
    </lineage>
</organism>
<proteinExistence type="predicted"/>
<name>A0AA38TLV4_9ASTR</name>
<keyword evidence="2" id="KW-1185">Reference proteome</keyword>
<evidence type="ECO:0000313" key="2">
    <source>
        <dbReference type="Proteomes" id="UP001172457"/>
    </source>
</evidence>
<dbReference type="AlphaFoldDB" id="A0AA38TLV4"/>
<reference evidence="1" key="1">
    <citation type="submission" date="2023-03" db="EMBL/GenBank/DDBJ databases">
        <title>Chromosome-scale reference genome and RAD-based genetic map of yellow starthistle (Centaurea solstitialis) reveal putative structural variation and QTLs associated with invader traits.</title>
        <authorList>
            <person name="Reatini B."/>
            <person name="Cang F.A."/>
            <person name="Jiang Q."/>
            <person name="Mckibben M.T.W."/>
            <person name="Barker M.S."/>
            <person name="Rieseberg L.H."/>
            <person name="Dlugosch K.M."/>
        </authorList>
    </citation>
    <scope>NUCLEOTIDE SEQUENCE</scope>
    <source>
        <strain evidence="1">CAN-66</strain>
        <tissue evidence="1">Leaf</tissue>
    </source>
</reference>
<evidence type="ECO:0000313" key="1">
    <source>
        <dbReference type="EMBL" id="KAJ9556441.1"/>
    </source>
</evidence>
<comment type="caution">
    <text evidence="1">The sequence shown here is derived from an EMBL/GenBank/DDBJ whole genome shotgun (WGS) entry which is preliminary data.</text>
</comment>
<dbReference type="Proteomes" id="UP001172457">
    <property type="component" value="Chromosome 3"/>
</dbReference>
<protein>
    <recommendedName>
        <fullName evidence="3">Reverse transcriptase Ty1/copia-type domain-containing protein</fullName>
    </recommendedName>
</protein>
<dbReference type="PANTHER" id="PTHR11439:SF440">
    <property type="entry name" value="INTEGRASE CATALYTIC DOMAIN-CONTAINING PROTEIN"/>
    <property type="match status" value="1"/>
</dbReference>
<sequence>MKDLGEVDTILGIKVKRTGSQISLSQSHYIEKILTKFQHLNIKEFNTPFDSCVKLGANSGRAVAQLEYASAIGSMMYAMHCTRPDIAFAVSKLSQHTINPGVEHWKASKLEMTYTSSSGILEGYSDASWIDQTSDSKSTSGWIFTLAGGAISWASKRQTCIAHSTMEAEFIALAAAGKEAEWIRDLLSDIRLWDVPMPSIPMYCDSEATLSKVYNAVYNGKSRHIGLRHNYVRQLFENGTIKVVFVKSSKNLADPLTKPLTRDLVGTTTRDMGLKPQ</sequence>
<dbReference type="EMBL" id="JARYMX010000003">
    <property type="protein sequence ID" value="KAJ9556441.1"/>
    <property type="molecule type" value="Genomic_DNA"/>
</dbReference>
<dbReference type="PANTHER" id="PTHR11439">
    <property type="entry name" value="GAG-POL-RELATED RETROTRANSPOSON"/>
    <property type="match status" value="1"/>
</dbReference>
<evidence type="ECO:0008006" key="3">
    <source>
        <dbReference type="Google" id="ProtNLM"/>
    </source>
</evidence>
<dbReference type="CDD" id="cd09272">
    <property type="entry name" value="RNase_HI_RT_Ty1"/>
    <property type="match status" value="1"/>
</dbReference>
<gene>
    <name evidence="1" type="ORF">OSB04_011055</name>
</gene>
<accession>A0AA38TLV4</accession>